<proteinExistence type="predicted"/>
<sequence length="240" mass="26328">MSKASFGEENLPQTPVLSDSVTPESVDEITGDYVQGGLKEEMEEYFSYRSMSPQLQLWLTWEEDLMTDPEGIFSWVGMESGQEEQDELMALDCPTSNADLSPAYPSAGCQVSVLHQLWHAPREKTLGQHQLIFDELRQQEDGALDMLNELQMPIQSGTLGLSPLTMSLAIEEVTPNKDAVMGETTSALIEANLLDHDVSMVLEESGIEDGLSLADQVVIGRHYSPCTSVSQGSKVSKLAT</sequence>
<dbReference type="EMBL" id="JAZAVJ010000004">
    <property type="protein sequence ID" value="KAK7424450.1"/>
    <property type="molecule type" value="Genomic_DNA"/>
</dbReference>
<feature type="region of interest" description="Disordered" evidence="1">
    <location>
        <begin position="1"/>
        <end position="26"/>
    </location>
</feature>
<evidence type="ECO:0000313" key="2">
    <source>
        <dbReference type="EMBL" id="KAK7424450.1"/>
    </source>
</evidence>
<feature type="compositionally biased region" description="Polar residues" evidence="1">
    <location>
        <begin position="11"/>
        <end position="23"/>
    </location>
</feature>
<gene>
    <name evidence="2" type="ORF">QQX98_000415</name>
</gene>
<accession>A0ABR1HT93</accession>
<evidence type="ECO:0000256" key="1">
    <source>
        <dbReference type="SAM" id="MobiDB-lite"/>
    </source>
</evidence>
<dbReference type="Proteomes" id="UP001498476">
    <property type="component" value="Unassembled WGS sequence"/>
</dbReference>
<protein>
    <submittedName>
        <fullName evidence="2">Uncharacterized protein</fullName>
    </submittedName>
</protein>
<keyword evidence="3" id="KW-1185">Reference proteome</keyword>
<evidence type="ECO:0000313" key="3">
    <source>
        <dbReference type="Proteomes" id="UP001498476"/>
    </source>
</evidence>
<name>A0ABR1HT93_9HYPO</name>
<comment type="caution">
    <text evidence="2">The sequence shown here is derived from an EMBL/GenBank/DDBJ whole genome shotgun (WGS) entry which is preliminary data.</text>
</comment>
<reference evidence="2 3" key="1">
    <citation type="journal article" date="2025" name="Microbiol. Resour. Announc.">
        <title>Draft genome sequences for Neonectria magnoliae and Neonectria punicea, canker pathogens of Liriodendron tulipifera and Acer saccharum in West Virginia.</title>
        <authorList>
            <person name="Petronek H.M."/>
            <person name="Kasson M.T."/>
            <person name="Metheny A.M."/>
            <person name="Stauder C.M."/>
            <person name="Lovett B."/>
            <person name="Lynch S.C."/>
            <person name="Garnas J.R."/>
            <person name="Kasson L.R."/>
            <person name="Stajich J.E."/>
        </authorList>
    </citation>
    <scope>NUCLEOTIDE SEQUENCE [LARGE SCALE GENOMIC DNA]</scope>
    <source>
        <strain evidence="2 3">NRRL 64653</strain>
    </source>
</reference>
<organism evidence="2 3">
    <name type="scientific">Neonectria punicea</name>
    <dbReference type="NCBI Taxonomy" id="979145"/>
    <lineage>
        <taxon>Eukaryota</taxon>
        <taxon>Fungi</taxon>
        <taxon>Dikarya</taxon>
        <taxon>Ascomycota</taxon>
        <taxon>Pezizomycotina</taxon>
        <taxon>Sordariomycetes</taxon>
        <taxon>Hypocreomycetidae</taxon>
        <taxon>Hypocreales</taxon>
        <taxon>Nectriaceae</taxon>
        <taxon>Neonectria</taxon>
    </lineage>
</organism>